<evidence type="ECO:0000256" key="2">
    <source>
        <dbReference type="ARBA" id="ARBA00022448"/>
    </source>
</evidence>
<evidence type="ECO:0000256" key="3">
    <source>
        <dbReference type="ARBA" id="ARBA00022475"/>
    </source>
</evidence>
<dbReference type="AlphaFoldDB" id="A0A1B1MWD6"/>
<dbReference type="PANTHER" id="PTHR32196:SF71">
    <property type="entry name" value="AUTOINDUCER 2 IMPORT SYSTEM PERMEASE PROTEIN LSRD"/>
    <property type="match status" value="1"/>
</dbReference>
<evidence type="ECO:0000256" key="7">
    <source>
        <dbReference type="ARBA" id="ARBA00023136"/>
    </source>
</evidence>
<feature type="transmembrane region" description="Helical" evidence="9">
    <location>
        <begin position="93"/>
        <end position="115"/>
    </location>
</feature>
<dbReference type="PANTHER" id="PTHR32196">
    <property type="entry name" value="ABC TRANSPORTER PERMEASE PROTEIN YPHD-RELATED-RELATED"/>
    <property type="match status" value="1"/>
</dbReference>
<evidence type="ECO:0000256" key="8">
    <source>
        <dbReference type="ARBA" id="ARBA00039381"/>
    </source>
</evidence>
<keyword evidence="3" id="KW-1003">Cell membrane</keyword>
<dbReference type="Proteomes" id="UP000092573">
    <property type="component" value="Chromosome"/>
</dbReference>
<dbReference type="CDD" id="cd06579">
    <property type="entry name" value="TM_PBP1_transp_AraH_like"/>
    <property type="match status" value="1"/>
</dbReference>
<dbReference type="OrthoDB" id="9784538at2"/>
<evidence type="ECO:0000256" key="1">
    <source>
        <dbReference type="ARBA" id="ARBA00004651"/>
    </source>
</evidence>
<dbReference type="RefSeq" id="WP_068693887.1">
    <property type="nucleotide sequence ID" value="NZ_CP014167.1"/>
</dbReference>
<reference evidence="10 11" key="1">
    <citation type="submission" date="2016-01" db="EMBL/GenBank/DDBJ databases">
        <title>Complete Genome Sequence of Paenibacillus yonginensis DCY84, a novel Plant Growth-Promoting Bacteria with Elicitation of Induced Systemic Resistance.</title>
        <authorList>
            <person name="Kim Y.J."/>
            <person name="Yang D.C."/>
            <person name="Sukweenadhi J."/>
        </authorList>
    </citation>
    <scope>NUCLEOTIDE SEQUENCE [LARGE SCALE GENOMIC DNA]</scope>
    <source>
        <strain evidence="10 11">DCY84</strain>
    </source>
</reference>
<keyword evidence="5 9" id="KW-0812">Transmembrane</keyword>
<evidence type="ECO:0000256" key="9">
    <source>
        <dbReference type="SAM" id="Phobius"/>
    </source>
</evidence>
<evidence type="ECO:0000313" key="10">
    <source>
        <dbReference type="EMBL" id="ANS73493.1"/>
    </source>
</evidence>
<comment type="subcellular location">
    <subcellularLocation>
        <location evidence="1">Cell membrane</location>
        <topology evidence="1">Multi-pass membrane protein</topology>
    </subcellularLocation>
</comment>
<feature type="transmembrane region" description="Helical" evidence="9">
    <location>
        <begin position="286"/>
        <end position="307"/>
    </location>
</feature>
<dbReference type="GO" id="GO:0022857">
    <property type="term" value="F:transmembrane transporter activity"/>
    <property type="evidence" value="ECO:0007669"/>
    <property type="project" value="InterPro"/>
</dbReference>
<protein>
    <recommendedName>
        <fullName evidence="8">Autoinducer 2 import system permease protein LsrD</fullName>
    </recommendedName>
</protein>
<evidence type="ECO:0000256" key="5">
    <source>
        <dbReference type="ARBA" id="ARBA00022692"/>
    </source>
</evidence>
<dbReference type="InterPro" id="IPR001851">
    <property type="entry name" value="ABC_transp_permease"/>
</dbReference>
<feature type="transmembrane region" description="Helical" evidence="9">
    <location>
        <begin position="255"/>
        <end position="279"/>
    </location>
</feature>
<keyword evidence="11" id="KW-1185">Reference proteome</keyword>
<dbReference type="KEGG" id="pyg:AWM70_01930"/>
<evidence type="ECO:0000256" key="6">
    <source>
        <dbReference type="ARBA" id="ARBA00022989"/>
    </source>
</evidence>
<sequence>MSVWVRAFSFKENKLLVQLLLLLFIIVLFSFLSPYFLSFTNFMNVLNQMVEIGLIAIPMTMIVISGAMDLSVGSILGFSAVCLGIAFEHGLNIWLSVLVALLAGLLCGAVNGYLIARHRMQAIVVTIGMLVMLRGLVYVINEGRPISGYPDDFYFLGQQYIGGIPFNAIFLAVMFLLANFVMRKTRFSTYVYGIGNNEEAVHYSGVSVIRTRFVLFLLSGLFSALAGVFLVSRLASAEATSGTNIELDVLTATLIGGTHIFGGRGSLSGTFVGLLIIVFLRNGLNLLGVSVLYQAVILGALLLIAVGNKKFNGGLTG</sequence>
<accession>A0A1B1MWD6</accession>
<feature type="transmembrane region" description="Helical" evidence="9">
    <location>
        <begin position="122"/>
        <end position="140"/>
    </location>
</feature>
<keyword evidence="6 9" id="KW-1133">Transmembrane helix</keyword>
<gene>
    <name evidence="10" type="ORF">AWM70_01930</name>
</gene>
<name>A0A1B1MWD6_9BACL</name>
<feature type="transmembrane region" description="Helical" evidence="9">
    <location>
        <begin position="160"/>
        <end position="182"/>
    </location>
</feature>
<dbReference type="Pfam" id="PF02653">
    <property type="entry name" value="BPD_transp_2"/>
    <property type="match status" value="1"/>
</dbReference>
<proteinExistence type="predicted"/>
<feature type="transmembrane region" description="Helical" evidence="9">
    <location>
        <begin position="54"/>
        <end position="87"/>
    </location>
</feature>
<evidence type="ECO:0000256" key="4">
    <source>
        <dbReference type="ARBA" id="ARBA00022519"/>
    </source>
</evidence>
<keyword evidence="2" id="KW-0813">Transport</keyword>
<keyword evidence="7 9" id="KW-0472">Membrane</keyword>
<feature type="transmembrane region" description="Helical" evidence="9">
    <location>
        <begin position="213"/>
        <end position="235"/>
    </location>
</feature>
<feature type="transmembrane region" description="Helical" evidence="9">
    <location>
        <begin position="20"/>
        <end position="42"/>
    </location>
</feature>
<dbReference type="STRING" id="1462996.AWM70_01930"/>
<organism evidence="10 11">
    <name type="scientific">Paenibacillus yonginensis</name>
    <dbReference type="NCBI Taxonomy" id="1462996"/>
    <lineage>
        <taxon>Bacteria</taxon>
        <taxon>Bacillati</taxon>
        <taxon>Bacillota</taxon>
        <taxon>Bacilli</taxon>
        <taxon>Bacillales</taxon>
        <taxon>Paenibacillaceae</taxon>
        <taxon>Paenibacillus</taxon>
    </lineage>
</organism>
<dbReference type="EMBL" id="CP014167">
    <property type="protein sequence ID" value="ANS73493.1"/>
    <property type="molecule type" value="Genomic_DNA"/>
</dbReference>
<keyword evidence="4" id="KW-0997">Cell inner membrane</keyword>
<evidence type="ECO:0000313" key="11">
    <source>
        <dbReference type="Proteomes" id="UP000092573"/>
    </source>
</evidence>
<dbReference type="GO" id="GO:0005886">
    <property type="term" value="C:plasma membrane"/>
    <property type="evidence" value="ECO:0007669"/>
    <property type="project" value="UniProtKB-SubCell"/>
</dbReference>